<evidence type="ECO:0000256" key="3">
    <source>
        <dbReference type="ARBA" id="ARBA00022475"/>
    </source>
</evidence>
<dbReference type="Proteomes" id="UP000594262">
    <property type="component" value="Unplaced"/>
</dbReference>
<dbReference type="PANTHER" id="PTHR30047:SF7">
    <property type="entry name" value="HIGH-AFFINITY CHOLINE TRANSPORT PROTEIN"/>
    <property type="match status" value="1"/>
</dbReference>
<evidence type="ECO:0000313" key="9">
    <source>
        <dbReference type="Proteomes" id="UP000594262"/>
    </source>
</evidence>
<dbReference type="PANTHER" id="PTHR30047">
    <property type="entry name" value="HIGH-AFFINITY CHOLINE TRANSPORT PROTEIN-RELATED"/>
    <property type="match status" value="1"/>
</dbReference>
<dbReference type="GO" id="GO:0005886">
    <property type="term" value="C:plasma membrane"/>
    <property type="evidence" value="ECO:0007669"/>
    <property type="project" value="UniProtKB-SubCell"/>
</dbReference>
<evidence type="ECO:0000256" key="2">
    <source>
        <dbReference type="ARBA" id="ARBA00022448"/>
    </source>
</evidence>
<feature type="transmembrane region" description="Helical" evidence="7">
    <location>
        <begin position="195"/>
        <end position="213"/>
    </location>
</feature>
<proteinExistence type="predicted"/>
<dbReference type="GO" id="GO:0022857">
    <property type="term" value="F:transmembrane transporter activity"/>
    <property type="evidence" value="ECO:0007669"/>
    <property type="project" value="InterPro"/>
</dbReference>
<evidence type="ECO:0000256" key="5">
    <source>
        <dbReference type="ARBA" id="ARBA00022989"/>
    </source>
</evidence>
<organism evidence="8 9">
    <name type="scientific">Clytia hemisphaerica</name>
    <dbReference type="NCBI Taxonomy" id="252671"/>
    <lineage>
        <taxon>Eukaryota</taxon>
        <taxon>Metazoa</taxon>
        <taxon>Cnidaria</taxon>
        <taxon>Hydrozoa</taxon>
        <taxon>Hydroidolina</taxon>
        <taxon>Leptothecata</taxon>
        <taxon>Obeliida</taxon>
        <taxon>Clytiidae</taxon>
        <taxon>Clytia</taxon>
    </lineage>
</organism>
<dbReference type="OrthoDB" id="1045822at2759"/>
<keyword evidence="2" id="KW-0813">Transport</keyword>
<evidence type="ECO:0000313" key="8">
    <source>
        <dbReference type="EnsemblMetazoa" id="CLYHEMP011669.1"/>
    </source>
</evidence>
<comment type="subcellular location">
    <subcellularLocation>
        <location evidence="1">Cell membrane</location>
        <topology evidence="1">Multi-pass membrane protein</topology>
    </subcellularLocation>
</comment>
<dbReference type="Pfam" id="PF02028">
    <property type="entry name" value="BCCT"/>
    <property type="match status" value="1"/>
</dbReference>
<protein>
    <submittedName>
        <fullName evidence="8">Uncharacterized protein</fullName>
    </submittedName>
</protein>
<dbReference type="AlphaFoldDB" id="A0A7M5VED6"/>
<name>A0A7M5VED6_9CNID</name>
<sequence length="276" mass="31992">MSSSGTVEREMRDSLFQNDESQLEEGEDVSENGEDCFQDRCFHTKGCFGPLKYYFNPITSICSALIIWAFVAWCIQSPDGSQEVTTRWKSWITKHWTWLYIGTQDVWAVFIICVYFSKYSNMKLGKDDEKPEFSNGAYFTMLFAAGVGIGLFYFGVAEPIFHLQPGQYGNRFWNRYTDNQQAQDAINVTFYHWGIHAWVVYVLIGLLLSFLSYRRSLPMTMRMVFFPLIGERVYGILGDLVDILSIICTMFGVCTSLGRNANYRHVFVCNRYDIPW</sequence>
<feature type="transmembrane region" description="Helical" evidence="7">
    <location>
        <begin position="95"/>
        <end position="116"/>
    </location>
</feature>
<keyword evidence="6 7" id="KW-0472">Membrane</keyword>
<evidence type="ECO:0000256" key="6">
    <source>
        <dbReference type="ARBA" id="ARBA00023136"/>
    </source>
</evidence>
<evidence type="ECO:0000256" key="4">
    <source>
        <dbReference type="ARBA" id="ARBA00022692"/>
    </source>
</evidence>
<feature type="transmembrane region" description="Helical" evidence="7">
    <location>
        <begin position="137"/>
        <end position="156"/>
    </location>
</feature>
<keyword evidence="3" id="KW-1003">Cell membrane</keyword>
<accession>A0A7M5VED6</accession>
<dbReference type="InterPro" id="IPR000060">
    <property type="entry name" value="BCCT_transptr"/>
</dbReference>
<feature type="transmembrane region" description="Helical" evidence="7">
    <location>
        <begin position="233"/>
        <end position="253"/>
    </location>
</feature>
<keyword evidence="5 7" id="KW-1133">Transmembrane helix</keyword>
<dbReference type="EnsemblMetazoa" id="CLYHEMT011669.1">
    <property type="protein sequence ID" value="CLYHEMP011669.1"/>
    <property type="gene ID" value="CLYHEMG011669"/>
</dbReference>
<reference evidence="8" key="1">
    <citation type="submission" date="2021-01" db="UniProtKB">
        <authorList>
            <consortium name="EnsemblMetazoa"/>
        </authorList>
    </citation>
    <scope>IDENTIFICATION</scope>
</reference>
<keyword evidence="4 7" id="KW-0812">Transmembrane</keyword>
<keyword evidence="9" id="KW-1185">Reference proteome</keyword>
<evidence type="ECO:0000256" key="7">
    <source>
        <dbReference type="SAM" id="Phobius"/>
    </source>
</evidence>
<evidence type="ECO:0000256" key="1">
    <source>
        <dbReference type="ARBA" id="ARBA00004651"/>
    </source>
</evidence>
<feature type="transmembrane region" description="Helical" evidence="7">
    <location>
        <begin position="53"/>
        <end position="75"/>
    </location>
</feature>